<evidence type="ECO:0000313" key="2">
    <source>
        <dbReference type="EMBL" id="KAL1837726.1"/>
    </source>
</evidence>
<feature type="signal peptide" evidence="1">
    <location>
        <begin position="1"/>
        <end position="18"/>
    </location>
</feature>
<sequence length="162" mass="17101">MVASALALSLIGISAVQALPTSKTVTRRQIWLGDGSTVLIPGSEETPPQCLVDLDGKPIKQQPPCLLPPITGPIQPSTKKRQASKRQVIIGDPTTIFIPGQGEFPVCLVDVPLKEQPPCLLLPIPGEITPSTKKRQAIIGDPTTVFVPGVGEVPVCLGYQAL</sequence>
<evidence type="ECO:0000313" key="3">
    <source>
        <dbReference type="Proteomes" id="UP001583172"/>
    </source>
</evidence>
<dbReference type="EMBL" id="JAZGSY010000267">
    <property type="protein sequence ID" value="KAL1837726.1"/>
    <property type="molecule type" value="Genomic_DNA"/>
</dbReference>
<accession>A0ABR3V7J5</accession>
<dbReference type="Proteomes" id="UP001583172">
    <property type="component" value="Unassembled WGS sequence"/>
</dbReference>
<comment type="caution">
    <text evidence="2">The sequence shown here is derived from an EMBL/GenBank/DDBJ whole genome shotgun (WGS) entry which is preliminary data.</text>
</comment>
<name>A0ABR3V7J5_HUMIN</name>
<keyword evidence="1" id="KW-0732">Signal</keyword>
<keyword evidence="3" id="KW-1185">Reference proteome</keyword>
<organism evidence="2 3">
    <name type="scientific">Humicola insolens</name>
    <name type="common">Soft-rot fungus</name>
    <dbReference type="NCBI Taxonomy" id="85995"/>
    <lineage>
        <taxon>Eukaryota</taxon>
        <taxon>Fungi</taxon>
        <taxon>Dikarya</taxon>
        <taxon>Ascomycota</taxon>
        <taxon>Pezizomycotina</taxon>
        <taxon>Sordariomycetes</taxon>
        <taxon>Sordariomycetidae</taxon>
        <taxon>Sordariales</taxon>
        <taxon>Chaetomiaceae</taxon>
        <taxon>Mycothermus</taxon>
    </lineage>
</organism>
<feature type="chain" id="PRO_5046540088" evidence="1">
    <location>
        <begin position="19"/>
        <end position="162"/>
    </location>
</feature>
<evidence type="ECO:0000256" key="1">
    <source>
        <dbReference type="SAM" id="SignalP"/>
    </source>
</evidence>
<protein>
    <submittedName>
        <fullName evidence="2">Uncharacterized protein</fullName>
    </submittedName>
</protein>
<gene>
    <name evidence="2" type="ORF">VTJ49DRAFT_3442</name>
</gene>
<reference evidence="2 3" key="1">
    <citation type="journal article" date="2024" name="Commun. Biol.">
        <title>Comparative genomic analysis of thermophilic fungi reveals convergent evolutionary adaptations and gene losses.</title>
        <authorList>
            <person name="Steindorff A.S."/>
            <person name="Aguilar-Pontes M.V."/>
            <person name="Robinson A.J."/>
            <person name="Andreopoulos B."/>
            <person name="LaButti K."/>
            <person name="Kuo A."/>
            <person name="Mondo S."/>
            <person name="Riley R."/>
            <person name="Otillar R."/>
            <person name="Haridas S."/>
            <person name="Lipzen A."/>
            <person name="Grimwood J."/>
            <person name="Schmutz J."/>
            <person name="Clum A."/>
            <person name="Reid I.D."/>
            <person name="Moisan M.C."/>
            <person name="Butler G."/>
            <person name="Nguyen T.T.M."/>
            <person name="Dewar K."/>
            <person name="Conant G."/>
            <person name="Drula E."/>
            <person name="Henrissat B."/>
            <person name="Hansel C."/>
            <person name="Singer S."/>
            <person name="Hutchinson M.I."/>
            <person name="de Vries R.P."/>
            <person name="Natvig D.O."/>
            <person name="Powell A.J."/>
            <person name="Tsang A."/>
            <person name="Grigoriev I.V."/>
        </authorList>
    </citation>
    <scope>NUCLEOTIDE SEQUENCE [LARGE SCALE GENOMIC DNA]</scope>
    <source>
        <strain evidence="2 3">CBS 620.91</strain>
    </source>
</reference>
<proteinExistence type="predicted"/>